<proteinExistence type="predicted"/>
<feature type="coiled-coil region" evidence="1">
    <location>
        <begin position="28"/>
        <end position="69"/>
    </location>
</feature>
<keyword evidence="1" id="KW-0175">Coiled coil</keyword>
<gene>
    <name evidence="2" type="ORF">AGERDE_LOCUS13236</name>
</gene>
<dbReference type="OrthoDB" id="10600469at2759"/>
<evidence type="ECO:0000256" key="1">
    <source>
        <dbReference type="SAM" id="Coils"/>
    </source>
</evidence>
<accession>A0A9N9HIN0</accession>
<organism evidence="2 3">
    <name type="scientific">Ambispora gerdemannii</name>
    <dbReference type="NCBI Taxonomy" id="144530"/>
    <lineage>
        <taxon>Eukaryota</taxon>
        <taxon>Fungi</taxon>
        <taxon>Fungi incertae sedis</taxon>
        <taxon>Mucoromycota</taxon>
        <taxon>Glomeromycotina</taxon>
        <taxon>Glomeromycetes</taxon>
        <taxon>Archaeosporales</taxon>
        <taxon>Ambisporaceae</taxon>
        <taxon>Ambispora</taxon>
    </lineage>
</organism>
<evidence type="ECO:0000313" key="3">
    <source>
        <dbReference type="Proteomes" id="UP000789831"/>
    </source>
</evidence>
<feature type="non-terminal residue" evidence="2">
    <location>
        <position position="1"/>
    </location>
</feature>
<protein>
    <submittedName>
        <fullName evidence="2">13327_t:CDS:1</fullName>
    </submittedName>
</protein>
<dbReference type="AlphaFoldDB" id="A0A9N9HIN0"/>
<name>A0A9N9HIN0_9GLOM</name>
<keyword evidence="3" id="KW-1185">Reference proteome</keyword>
<dbReference type="EMBL" id="CAJVPL010016068">
    <property type="protein sequence ID" value="CAG8694846.1"/>
    <property type="molecule type" value="Genomic_DNA"/>
</dbReference>
<sequence>LEAANLELQTNQQANLGLIIKKKNLDDMNKKEEQSLKDQELIKELQKKIEELEEKIKDLEGEDNLYKGRLNLENHDGKLDVGEIERSEGEKIKEIVVENNCKNLSFINYTLPLEVSFEEYGLELEQFKEVFDPNWLHDNKDVSISTFYSLQVGKSRE</sequence>
<reference evidence="2" key="1">
    <citation type="submission" date="2021-06" db="EMBL/GenBank/DDBJ databases">
        <authorList>
            <person name="Kallberg Y."/>
            <person name="Tangrot J."/>
            <person name="Rosling A."/>
        </authorList>
    </citation>
    <scope>NUCLEOTIDE SEQUENCE</scope>
    <source>
        <strain evidence="2">MT106</strain>
    </source>
</reference>
<comment type="caution">
    <text evidence="2">The sequence shown here is derived from an EMBL/GenBank/DDBJ whole genome shotgun (WGS) entry which is preliminary data.</text>
</comment>
<dbReference type="Proteomes" id="UP000789831">
    <property type="component" value="Unassembled WGS sequence"/>
</dbReference>
<evidence type="ECO:0000313" key="2">
    <source>
        <dbReference type="EMBL" id="CAG8694846.1"/>
    </source>
</evidence>